<evidence type="ECO:0000313" key="12">
    <source>
        <dbReference type="Proteomes" id="UP000285865"/>
    </source>
</evidence>
<keyword evidence="4" id="KW-0479">Metal-binding</keyword>
<dbReference type="CDD" id="cd03487">
    <property type="entry name" value="RT_Bac_retron_II"/>
    <property type="match status" value="1"/>
</dbReference>
<dbReference type="GO" id="GO:0003723">
    <property type="term" value="F:RNA binding"/>
    <property type="evidence" value="ECO:0007669"/>
    <property type="project" value="InterPro"/>
</dbReference>
<keyword evidence="2" id="KW-0808">Transferase</keyword>
<dbReference type="PRINTS" id="PR00866">
    <property type="entry name" value="RNADNAPOLMS"/>
</dbReference>
<evidence type="ECO:0000256" key="6">
    <source>
        <dbReference type="ARBA" id="ARBA00022918"/>
    </source>
</evidence>
<evidence type="ECO:0000259" key="10">
    <source>
        <dbReference type="PROSITE" id="PS50878"/>
    </source>
</evidence>
<evidence type="ECO:0000256" key="1">
    <source>
        <dbReference type="ARBA" id="ARBA00012493"/>
    </source>
</evidence>
<evidence type="ECO:0000256" key="2">
    <source>
        <dbReference type="ARBA" id="ARBA00022679"/>
    </source>
</evidence>
<dbReference type="Pfam" id="PF00078">
    <property type="entry name" value="RVT_1"/>
    <property type="match status" value="1"/>
</dbReference>
<dbReference type="InterPro" id="IPR051083">
    <property type="entry name" value="GrpII_Intron_Splice-Mob/Def"/>
</dbReference>
<feature type="domain" description="Reverse transcriptase" evidence="10">
    <location>
        <begin position="1"/>
        <end position="256"/>
    </location>
</feature>
<dbReference type="GO" id="GO:0051607">
    <property type="term" value="P:defense response to virus"/>
    <property type="evidence" value="ECO:0007669"/>
    <property type="project" value="UniProtKB-KW"/>
</dbReference>
<accession>A0A414ZKE0</accession>
<evidence type="ECO:0000256" key="3">
    <source>
        <dbReference type="ARBA" id="ARBA00022695"/>
    </source>
</evidence>
<dbReference type="InterPro" id="IPR043502">
    <property type="entry name" value="DNA/RNA_pol_sf"/>
</dbReference>
<evidence type="ECO:0000256" key="9">
    <source>
        <dbReference type="ARBA" id="ARBA00048173"/>
    </source>
</evidence>
<dbReference type="EC" id="2.7.7.49" evidence="1"/>
<dbReference type="InterPro" id="IPR000477">
    <property type="entry name" value="RT_dom"/>
</dbReference>
<dbReference type="InterPro" id="IPR000123">
    <property type="entry name" value="Reverse_transcriptase_msDNA"/>
</dbReference>
<evidence type="ECO:0000313" key="11">
    <source>
        <dbReference type="EMBL" id="RHI20911.1"/>
    </source>
</evidence>
<dbReference type="Proteomes" id="UP000285865">
    <property type="component" value="Unassembled WGS sequence"/>
</dbReference>
<dbReference type="PROSITE" id="PS50878">
    <property type="entry name" value="RT_POL"/>
    <property type="match status" value="1"/>
</dbReference>
<comment type="similarity">
    <text evidence="8">Belongs to the bacterial reverse transcriptase family.</text>
</comment>
<dbReference type="RefSeq" id="WP_118257810.1">
    <property type="nucleotide sequence ID" value="NZ_QRKN01000008.1"/>
</dbReference>
<dbReference type="EMBL" id="QRKN01000008">
    <property type="protein sequence ID" value="RHI20911.1"/>
    <property type="molecule type" value="Genomic_DNA"/>
</dbReference>
<evidence type="ECO:0000256" key="5">
    <source>
        <dbReference type="ARBA" id="ARBA00022842"/>
    </source>
</evidence>
<dbReference type="GO" id="GO:0046872">
    <property type="term" value="F:metal ion binding"/>
    <property type="evidence" value="ECO:0007669"/>
    <property type="project" value="UniProtKB-KW"/>
</dbReference>
<keyword evidence="5" id="KW-0460">Magnesium</keyword>
<evidence type="ECO:0000256" key="8">
    <source>
        <dbReference type="ARBA" id="ARBA00034120"/>
    </source>
</evidence>
<keyword evidence="6 11" id="KW-0695">RNA-directed DNA polymerase</keyword>
<organism evidence="11 12">
    <name type="scientific">Agathobacter rectalis</name>
    <dbReference type="NCBI Taxonomy" id="39491"/>
    <lineage>
        <taxon>Bacteria</taxon>
        <taxon>Bacillati</taxon>
        <taxon>Bacillota</taxon>
        <taxon>Clostridia</taxon>
        <taxon>Lachnospirales</taxon>
        <taxon>Lachnospiraceae</taxon>
        <taxon>Agathobacter</taxon>
    </lineage>
</organism>
<dbReference type="GO" id="GO:0003964">
    <property type="term" value="F:RNA-directed DNA polymerase activity"/>
    <property type="evidence" value="ECO:0007669"/>
    <property type="project" value="UniProtKB-KW"/>
</dbReference>
<evidence type="ECO:0000256" key="7">
    <source>
        <dbReference type="ARBA" id="ARBA00023118"/>
    </source>
</evidence>
<gene>
    <name evidence="11" type="ORF">DW172_10735</name>
</gene>
<comment type="caution">
    <text evidence="11">The sequence shown here is derived from an EMBL/GenBank/DDBJ whole genome shotgun (WGS) entry which is preliminary data.</text>
</comment>
<proteinExistence type="inferred from homology"/>
<keyword evidence="3" id="KW-0548">Nucleotidyltransferase</keyword>
<evidence type="ECO:0000256" key="4">
    <source>
        <dbReference type="ARBA" id="ARBA00022723"/>
    </source>
</evidence>
<protein>
    <recommendedName>
        <fullName evidence="1">RNA-directed DNA polymerase</fullName>
        <ecNumber evidence="1">2.7.7.49</ecNumber>
    </recommendedName>
</protein>
<reference evidence="11 12" key="1">
    <citation type="submission" date="2018-08" db="EMBL/GenBank/DDBJ databases">
        <title>A genome reference for cultivated species of the human gut microbiota.</title>
        <authorList>
            <person name="Zou Y."/>
            <person name="Xue W."/>
            <person name="Luo G."/>
        </authorList>
    </citation>
    <scope>NUCLEOTIDE SEQUENCE [LARGE SCALE GENOMIC DNA]</scope>
    <source>
        <strain evidence="11 12">AM16-11</strain>
    </source>
</reference>
<comment type="catalytic activity">
    <reaction evidence="9">
        <text>DNA(n) + a 2'-deoxyribonucleoside 5'-triphosphate = DNA(n+1) + diphosphate</text>
        <dbReference type="Rhea" id="RHEA:22508"/>
        <dbReference type="Rhea" id="RHEA-COMP:17339"/>
        <dbReference type="Rhea" id="RHEA-COMP:17340"/>
        <dbReference type="ChEBI" id="CHEBI:33019"/>
        <dbReference type="ChEBI" id="CHEBI:61560"/>
        <dbReference type="ChEBI" id="CHEBI:173112"/>
        <dbReference type="EC" id="2.7.7.49"/>
    </reaction>
</comment>
<sequence>MENNYINRLKINMFEQGYSTSYIDRCCSYATSLISQNLPVIFDKKHLNQILMLDTLKPDCYHEFEIYTKGKSRMILAPSKPLKLRQRWILDEILNKLPTNQCCHGFVQQRSIKTNAEMHVNKTQVLCMDIHNFFPSININQVFEVFRCVGYTSDVAQALAQLCTHNTILPQGAPTSPTLANIIFSPIDQQILNAISTKEITYTRYADDLIFSSSHELDFLIPLVSEIISTNGFEINSNKTHLMKNPYRKMITGLIVTDTVKIPKYYKRKFNQELFYCEKYGVASHLKNCKTHKKVNFKEYMYGKAYYIKMIEPDLGEKYLQRLDAISW</sequence>
<name>A0A414ZKE0_9FIRM</name>
<dbReference type="PANTHER" id="PTHR34047:SF7">
    <property type="entry name" value="RNA-DIRECTED DNA POLYMERASE"/>
    <property type="match status" value="1"/>
</dbReference>
<dbReference type="PANTHER" id="PTHR34047">
    <property type="entry name" value="NUCLEAR INTRON MATURASE 1, MITOCHONDRIAL-RELATED"/>
    <property type="match status" value="1"/>
</dbReference>
<dbReference type="AlphaFoldDB" id="A0A414ZKE0"/>
<dbReference type="SUPFAM" id="SSF56672">
    <property type="entry name" value="DNA/RNA polymerases"/>
    <property type="match status" value="1"/>
</dbReference>
<keyword evidence="7" id="KW-0051">Antiviral defense</keyword>